<evidence type="ECO:0000256" key="5">
    <source>
        <dbReference type="ARBA" id="ARBA00023012"/>
    </source>
</evidence>
<dbReference type="PANTHER" id="PTHR43711:SF1">
    <property type="entry name" value="HISTIDINE KINASE 1"/>
    <property type="match status" value="1"/>
</dbReference>
<sequence>MIWQNTPYTLPLLGNTVISVVLTWYIWKRRARPGVLWLFTVMCGVVVWGGFYTMQMASAVPLTKGLLNGIVYVGILIVPTAWLAFCLDYTGKGDWFKAHAGWFVVVPGVTLLTLWTNPVHHWFWSGSHVVQVDDYFVLEKSRALGFWVHAFYSYTMLLVGNFVLLRGLLRSNTYRLQFCAALLGCLAPWAANALTIFDLTPYDYLDLTPFAFCITGLALGLGLFRFRLLDVRPLALDLAVERMRDSVFVVDGSDCLIDLNSPARSLLRSKQVTEPIGESVVELLPGLGDLLAHPIRGDVESMVTIDLYGAPRSYEAQRISMQPQGAGWLLVLHDITTRQRTEDRLRQLVEEADAASRAKSHFLAHMNHELRNPLTSLMGHAEMLQMQLDGELNREQET</sequence>
<feature type="domain" description="Histidine kinase N-terminal 7TM region" evidence="8">
    <location>
        <begin position="15"/>
        <end position="233"/>
    </location>
</feature>
<dbReference type="EMBL" id="UINC01044849">
    <property type="protein sequence ID" value="SVB50855.1"/>
    <property type="molecule type" value="Genomic_DNA"/>
</dbReference>
<evidence type="ECO:0000256" key="6">
    <source>
        <dbReference type="SAM" id="Phobius"/>
    </source>
</evidence>
<evidence type="ECO:0000259" key="7">
    <source>
        <dbReference type="Pfam" id="PF00512"/>
    </source>
</evidence>
<keyword evidence="6" id="KW-0472">Membrane</keyword>
<feature type="transmembrane region" description="Helical" evidence="6">
    <location>
        <begin position="99"/>
        <end position="124"/>
    </location>
</feature>
<dbReference type="Pfam" id="PF16927">
    <property type="entry name" value="HisKA_7TM"/>
    <property type="match status" value="1"/>
</dbReference>
<keyword evidence="6" id="KW-0812">Transmembrane</keyword>
<evidence type="ECO:0000259" key="8">
    <source>
        <dbReference type="Pfam" id="PF16927"/>
    </source>
</evidence>
<accession>A0A382EK55</accession>
<feature type="transmembrane region" description="Helical" evidence="6">
    <location>
        <begin position="176"/>
        <end position="197"/>
    </location>
</feature>
<dbReference type="PANTHER" id="PTHR43711">
    <property type="entry name" value="TWO-COMPONENT HISTIDINE KINASE"/>
    <property type="match status" value="1"/>
</dbReference>
<feature type="transmembrane region" description="Helical" evidence="6">
    <location>
        <begin position="209"/>
        <end position="226"/>
    </location>
</feature>
<evidence type="ECO:0000256" key="4">
    <source>
        <dbReference type="ARBA" id="ARBA00022777"/>
    </source>
</evidence>
<dbReference type="AlphaFoldDB" id="A0A382EK55"/>
<dbReference type="InterPro" id="IPR050736">
    <property type="entry name" value="Sensor_HK_Regulatory"/>
</dbReference>
<dbReference type="InterPro" id="IPR003661">
    <property type="entry name" value="HisK_dim/P_dom"/>
</dbReference>
<evidence type="ECO:0000313" key="9">
    <source>
        <dbReference type="EMBL" id="SVB50855.1"/>
    </source>
</evidence>
<feature type="transmembrane region" description="Helical" evidence="6">
    <location>
        <begin position="66"/>
        <end position="87"/>
    </location>
</feature>
<dbReference type="GO" id="GO:0000155">
    <property type="term" value="F:phosphorelay sensor kinase activity"/>
    <property type="evidence" value="ECO:0007669"/>
    <property type="project" value="InterPro"/>
</dbReference>
<dbReference type="InterPro" id="IPR031621">
    <property type="entry name" value="HisKA_7TM"/>
</dbReference>
<dbReference type="InterPro" id="IPR036097">
    <property type="entry name" value="HisK_dim/P_sf"/>
</dbReference>
<keyword evidence="3" id="KW-0808">Transferase</keyword>
<feature type="transmembrane region" description="Helical" evidence="6">
    <location>
        <begin position="6"/>
        <end position="27"/>
    </location>
</feature>
<dbReference type="Gene3D" id="1.10.287.130">
    <property type="match status" value="1"/>
</dbReference>
<feature type="domain" description="Signal transduction histidine kinase dimerisation/phosphoacceptor" evidence="7">
    <location>
        <begin position="358"/>
        <end position="392"/>
    </location>
</feature>
<protein>
    <recommendedName>
        <fullName evidence="2">histidine kinase</fullName>
        <ecNumber evidence="2">2.7.13.3</ecNumber>
    </recommendedName>
</protein>
<keyword evidence="6" id="KW-1133">Transmembrane helix</keyword>
<evidence type="ECO:0000256" key="3">
    <source>
        <dbReference type="ARBA" id="ARBA00022679"/>
    </source>
</evidence>
<evidence type="ECO:0000256" key="2">
    <source>
        <dbReference type="ARBA" id="ARBA00012438"/>
    </source>
</evidence>
<dbReference type="EC" id="2.7.13.3" evidence="2"/>
<dbReference type="CDD" id="cd00082">
    <property type="entry name" value="HisKA"/>
    <property type="match status" value="1"/>
</dbReference>
<dbReference type="SUPFAM" id="SSF47384">
    <property type="entry name" value="Homodimeric domain of signal transducing histidine kinase"/>
    <property type="match status" value="1"/>
</dbReference>
<evidence type="ECO:0000256" key="1">
    <source>
        <dbReference type="ARBA" id="ARBA00000085"/>
    </source>
</evidence>
<reference evidence="9" key="1">
    <citation type="submission" date="2018-05" db="EMBL/GenBank/DDBJ databases">
        <authorList>
            <person name="Lanie J.A."/>
            <person name="Ng W.-L."/>
            <person name="Kazmierczak K.M."/>
            <person name="Andrzejewski T.M."/>
            <person name="Davidsen T.M."/>
            <person name="Wayne K.J."/>
            <person name="Tettelin H."/>
            <person name="Glass J.I."/>
            <person name="Rusch D."/>
            <person name="Podicherti R."/>
            <person name="Tsui H.-C.T."/>
            <person name="Winkler M.E."/>
        </authorList>
    </citation>
    <scope>NUCLEOTIDE SEQUENCE</scope>
</reference>
<keyword evidence="5" id="KW-0902">Two-component regulatory system</keyword>
<name>A0A382EK55_9ZZZZ</name>
<feature type="transmembrane region" description="Helical" evidence="6">
    <location>
        <begin position="144"/>
        <end position="164"/>
    </location>
</feature>
<organism evidence="9">
    <name type="scientific">marine metagenome</name>
    <dbReference type="NCBI Taxonomy" id="408172"/>
    <lineage>
        <taxon>unclassified sequences</taxon>
        <taxon>metagenomes</taxon>
        <taxon>ecological metagenomes</taxon>
    </lineage>
</organism>
<gene>
    <name evidence="9" type="ORF">METZ01_LOCUS203709</name>
</gene>
<comment type="catalytic activity">
    <reaction evidence="1">
        <text>ATP + protein L-histidine = ADP + protein N-phospho-L-histidine.</text>
        <dbReference type="EC" id="2.7.13.3"/>
    </reaction>
</comment>
<proteinExistence type="predicted"/>
<dbReference type="Pfam" id="PF00512">
    <property type="entry name" value="HisKA"/>
    <property type="match status" value="1"/>
</dbReference>
<keyword evidence="4" id="KW-0418">Kinase</keyword>
<feature type="transmembrane region" description="Helical" evidence="6">
    <location>
        <begin position="34"/>
        <end position="54"/>
    </location>
</feature>